<evidence type="ECO:0000256" key="6">
    <source>
        <dbReference type="ARBA" id="ARBA00022723"/>
    </source>
</evidence>
<dbReference type="Gene3D" id="3.30.40.10">
    <property type="entry name" value="Zinc/RING finger domain, C3HC4 (zinc finger)"/>
    <property type="match status" value="1"/>
</dbReference>
<keyword evidence="9" id="KW-0862">Zinc</keyword>
<dbReference type="AlphaFoldDB" id="A0A4U6UKT1"/>
<dbReference type="SMART" id="SM00184">
    <property type="entry name" value="RING"/>
    <property type="match status" value="1"/>
</dbReference>
<evidence type="ECO:0000256" key="9">
    <source>
        <dbReference type="ARBA" id="ARBA00022833"/>
    </source>
</evidence>
<comment type="pathway">
    <text evidence="2">Protein modification; protein ubiquitination.</text>
</comment>
<dbReference type="InterPro" id="IPR013083">
    <property type="entry name" value="Znf_RING/FYVE/PHD"/>
</dbReference>
<evidence type="ECO:0000256" key="11">
    <source>
        <dbReference type="ARBA" id="ARBA00025721"/>
    </source>
</evidence>
<dbReference type="GO" id="GO:0016567">
    <property type="term" value="P:protein ubiquitination"/>
    <property type="evidence" value="ECO:0007669"/>
    <property type="project" value="TreeGrafter"/>
</dbReference>
<comment type="catalytic activity">
    <reaction evidence="1">
        <text>S-ubiquitinyl-[E2 ubiquitin-conjugating enzyme]-L-cysteine + [acceptor protein]-L-lysine = [E2 ubiquitin-conjugating enzyme]-L-cysteine + N(6)-ubiquitinyl-[acceptor protein]-L-lysine.</text>
        <dbReference type="EC" id="2.3.2.27"/>
    </reaction>
</comment>
<name>A0A4U6UKT1_SETVI</name>
<dbReference type="InterPro" id="IPR045195">
    <property type="entry name" value="LOG2-like_mRING_C3HC5"/>
</dbReference>
<evidence type="ECO:0000313" key="15">
    <source>
        <dbReference type="Proteomes" id="UP000298652"/>
    </source>
</evidence>
<accession>A0A4U6UKT1</accession>
<dbReference type="PANTHER" id="PTHR22996">
    <property type="entry name" value="MAHOGUNIN"/>
    <property type="match status" value="1"/>
</dbReference>
<dbReference type="PANTHER" id="PTHR22996:SF11">
    <property type="entry name" value="RING-TYPE E3 UBIQUITIN TRANSFERASE"/>
    <property type="match status" value="1"/>
</dbReference>
<evidence type="ECO:0000256" key="2">
    <source>
        <dbReference type="ARBA" id="ARBA00004906"/>
    </source>
</evidence>
<keyword evidence="7 12" id="KW-0863">Zinc-finger</keyword>
<evidence type="ECO:0000256" key="5">
    <source>
        <dbReference type="ARBA" id="ARBA00022707"/>
    </source>
</evidence>
<dbReference type="Pfam" id="PF26192">
    <property type="entry name" value="RNF157-like_N"/>
    <property type="match status" value="1"/>
</dbReference>
<dbReference type="EMBL" id="CM016556">
    <property type="protein sequence ID" value="TKW14499.1"/>
    <property type="molecule type" value="Genomic_DNA"/>
</dbReference>
<evidence type="ECO:0000256" key="4">
    <source>
        <dbReference type="ARBA" id="ARBA00022679"/>
    </source>
</evidence>
<keyword evidence="10" id="KW-0449">Lipoprotein</keyword>
<dbReference type="Proteomes" id="UP000298652">
    <property type="component" value="Chromosome 5"/>
</dbReference>
<evidence type="ECO:0000256" key="3">
    <source>
        <dbReference type="ARBA" id="ARBA00012483"/>
    </source>
</evidence>
<dbReference type="InterPro" id="IPR058981">
    <property type="entry name" value="MGRN1/RNF157-like_N"/>
</dbReference>
<evidence type="ECO:0000259" key="13">
    <source>
        <dbReference type="PROSITE" id="PS50089"/>
    </source>
</evidence>
<keyword evidence="6" id="KW-0479">Metal-binding</keyword>
<dbReference type="Gramene" id="TKW14499">
    <property type="protein sequence ID" value="TKW14499"/>
    <property type="gene ID" value="SEVIR_5G171900v2"/>
</dbReference>
<dbReference type="GO" id="GO:0061630">
    <property type="term" value="F:ubiquitin protein ligase activity"/>
    <property type="evidence" value="ECO:0007669"/>
    <property type="project" value="UniProtKB-EC"/>
</dbReference>
<feature type="domain" description="RING-type" evidence="13">
    <location>
        <begin position="246"/>
        <end position="285"/>
    </location>
</feature>
<evidence type="ECO:0000256" key="10">
    <source>
        <dbReference type="ARBA" id="ARBA00023288"/>
    </source>
</evidence>
<keyword evidence="5" id="KW-0519">Myristate</keyword>
<dbReference type="SUPFAM" id="SSF57850">
    <property type="entry name" value="RING/U-box"/>
    <property type="match status" value="1"/>
</dbReference>
<dbReference type="Pfam" id="PF13920">
    <property type="entry name" value="zf-C3HC4_3"/>
    <property type="match status" value="1"/>
</dbReference>
<gene>
    <name evidence="14" type="ORF">SEVIR_5G171900v2</name>
</gene>
<sequence>MGNFRSRGGAPPPPPPPPALQAHLHGVRPPYYHRYPGWPPGTAPVPPPLGVPASVERHRTVAVHAGVNIKGDSLRLEPDDDGRGLLLAFSFDADAPGSITVYFFAQEDEELILKATKENLLKPVTTAFDKGHDQEFKQPSGTGIDISQFEESELTKVGEGGIFPVAFKVDVAVSNNQELEGVHEDEASKCLVKFAILAKKDNAEYGVRIVQQMLWVNGTRYVLQEIYGIGNTADENNHEDESGKECVICLSEPRDTTVLPCRHMCLCWECAQLLRLQSNKCPICRQPVGGLLEIKVDTESGGHQKELSS</sequence>
<dbReference type="FunFam" id="3.30.40.10:FF:000115">
    <property type="entry name" value="probable E3 ubiquitin-protein ligase LOG2"/>
    <property type="match status" value="1"/>
</dbReference>
<keyword evidence="15" id="KW-1185">Reference proteome</keyword>
<dbReference type="InterPro" id="IPR001841">
    <property type="entry name" value="Znf_RING"/>
</dbReference>
<protein>
    <recommendedName>
        <fullName evidence="3">RING-type E3 ubiquitin transferase</fullName>
        <ecNumber evidence="3">2.3.2.27</ecNumber>
    </recommendedName>
</protein>
<keyword evidence="4" id="KW-0808">Transferase</keyword>
<comment type="similarity">
    <text evidence="11">Belongs to the RING-type zinc finger family. LOG2 subfamily.</text>
</comment>
<dbReference type="GO" id="GO:0008270">
    <property type="term" value="F:zinc ion binding"/>
    <property type="evidence" value="ECO:0007669"/>
    <property type="project" value="UniProtKB-KW"/>
</dbReference>
<dbReference type="InterPro" id="IPR045194">
    <property type="entry name" value="MGRN1/RNF157-like"/>
</dbReference>
<evidence type="ECO:0000256" key="7">
    <source>
        <dbReference type="ARBA" id="ARBA00022771"/>
    </source>
</evidence>
<reference evidence="14" key="1">
    <citation type="submission" date="2019-03" db="EMBL/GenBank/DDBJ databases">
        <title>WGS assembly of Setaria viridis.</title>
        <authorList>
            <person name="Huang P."/>
            <person name="Jenkins J."/>
            <person name="Grimwood J."/>
            <person name="Barry K."/>
            <person name="Healey A."/>
            <person name="Mamidi S."/>
            <person name="Sreedasyam A."/>
            <person name="Shu S."/>
            <person name="Feldman M."/>
            <person name="Wu J."/>
            <person name="Yu Y."/>
            <person name="Chen C."/>
            <person name="Johnson J."/>
            <person name="Rokhsar D."/>
            <person name="Baxter I."/>
            <person name="Schmutz J."/>
            <person name="Brutnell T."/>
            <person name="Kellogg E."/>
        </authorList>
    </citation>
    <scope>NUCLEOTIDE SEQUENCE [LARGE SCALE GENOMIC DNA]</scope>
</reference>
<evidence type="ECO:0000256" key="1">
    <source>
        <dbReference type="ARBA" id="ARBA00000900"/>
    </source>
</evidence>
<keyword evidence="8" id="KW-0833">Ubl conjugation pathway</keyword>
<dbReference type="EC" id="2.3.2.27" evidence="3"/>
<dbReference type="OMA" id="IEMETQE"/>
<evidence type="ECO:0000256" key="12">
    <source>
        <dbReference type="PROSITE-ProRule" id="PRU00175"/>
    </source>
</evidence>
<evidence type="ECO:0000256" key="8">
    <source>
        <dbReference type="ARBA" id="ARBA00022786"/>
    </source>
</evidence>
<organism evidence="14 15">
    <name type="scientific">Setaria viridis</name>
    <name type="common">Green bristlegrass</name>
    <name type="synonym">Setaria italica subsp. viridis</name>
    <dbReference type="NCBI Taxonomy" id="4556"/>
    <lineage>
        <taxon>Eukaryota</taxon>
        <taxon>Viridiplantae</taxon>
        <taxon>Streptophyta</taxon>
        <taxon>Embryophyta</taxon>
        <taxon>Tracheophyta</taxon>
        <taxon>Spermatophyta</taxon>
        <taxon>Magnoliopsida</taxon>
        <taxon>Liliopsida</taxon>
        <taxon>Poales</taxon>
        <taxon>Poaceae</taxon>
        <taxon>PACMAD clade</taxon>
        <taxon>Panicoideae</taxon>
        <taxon>Panicodae</taxon>
        <taxon>Paniceae</taxon>
        <taxon>Cenchrinae</taxon>
        <taxon>Setaria</taxon>
    </lineage>
</organism>
<dbReference type="PROSITE" id="PS50089">
    <property type="entry name" value="ZF_RING_2"/>
    <property type="match status" value="1"/>
</dbReference>
<proteinExistence type="inferred from homology"/>
<dbReference type="CDD" id="cd16789">
    <property type="entry name" value="mRING-HC-C3HC5_MGRN1-like"/>
    <property type="match status" value="1"/>
</dbReference>
<evidence type="ECO:0000313" key="14">
    <source>
        <dbReference type="EMBL" id="TKW14499.1"/>
    </source>
</evidence>